<evidence type="ECO:0000313" key="1">
    <source>
        <dbReference type="EMBL" id="CBI05529.1"/>
    </source>
</evidence>
<name>E6QEA3_9ZZZZ</name>
<comment type="caution">
    <text evidence="1">The sequence shown here is derived from an EMBL/GenBank/DDBJ whole genome shotgun (WGS) entry which is preliminary data.</text>
</comment>
<protein>
    <submittedName>
        <fullName evidence="1">Multidrug efflux system transporter</fullName>
    </submittedName>
</protein>
<dbReference type="EMBL" id="CABP01000121">
    <property type="protein sequence ID" value="CBI05529.1"/>
    <property type="molecule type" value="Genomic_DNA"/>
</dbReference>
<gene>
    <name evidence="1" type="ORF">CARN5_0956</name>
</gene>
<sequence length="20" mass="2317">MVGYLRAMLITAEGGRFFRQ</sequence>
<dbReference type="AlphaFoldDB" id="E6QEA3"/>
<proteinExistence type="predicted"/>
<organism evidence="1">
    <name type="scientific">mine drainage metagenome</name>
    <dbReference type="NCBI Taxonomy" id="410659"/>
    <lineage>
        <taxon>unclassified sequences</taxon>
        <taxon>metagenomes</taxon>
        <taxon>ecological metagenomes</taxon>
    </lineage>
</organism>
<reference evidence="1" key="1">
    <citation type="submission" date="2009-10" db="EMBL/GenBank/DDBJ databases">
        <title>Diversity of trophic interactions inside an arsenic-rich microbial ecosystem.</title>
        <authorList>
            <person name="Bertin P.N."/>
            <person name="Heinrich-Salmeron A."/>
            <person name="Pelletier E."/>
            <person name="Goulhen-Chollet F."/>
            <person name="Arsene-Ploetze F."/>
            <person name="Gallien S."/>
            <person name="Calteau A."/>
            <person name="Vallenet D."/>
            <person name="Casiot C."/>
            <person name="Chane-Woon-Ming B."/>
            <person name="Giloteaux L."/>
            <person name="Barakat M."/>
            <person name="Bonnefoy V."/>
            <person name="Bruneel O."/>
            <person name="Chandler M."/>
            <person name="Cleiss J."/>
            <person name="Duran R."/>
            <person name="Elbaz-Poulichet F."/>
            <person name="Fonknechten N."/>
            <person name="Lauga B."/>
            <person name="Mornico D."/>
            <person name="Ortet P."/>
            <person name="Schaeffer C."/>
            <person name="Siguier P."/>
            <person name="Alexander Thil Smith A."/>
            <person name="Van Dorsselaer A."/>
            <person name="Weissenbach J."/>
            <person name="Medigue C."/>
            <person name="Le Paslier D."/>
        </authorList>
    </citation>
    <scope>NUCLEOTIDE SEQUENCE</scope>
</reference>
<accession>E6QEA3</accession>